<feature type="compositionally biased region" description="Basic residues" evidence="1">
    <location>
        <begin position="79"/>
        <end position="92"/>
    </location>
</feature>
<keyword evidence="3" id="KW-1185">Reference proteome</keyword>
<dbReference type="AlphaFoldDB" id="A0A4R7VVA5"/>
<dbReference type="Proteomes" id="UP000294927">
    <property type="component" value="Unassembled WGS sequence"/>
</dbReference>
<evidence type="ECO:0000313" key="3">
    <source>
        <dbReference type="Proteomes" id="UP000294927"/>
    </source>
</evidence>
<gene>
    <name evidence="2" type="ORF">CLV71_104282</name>
</gene>
<protein>
    <submittedName>
        <fullName evidence="2">Uncharacterized protein</fullName>
    </submittedName>
</protein>
<accession>A0A4R7VVA5</accession>
<evidence type="ECO:0000313" key="2">
    <source>
        <dbReference type="EMBL" id="TDV53814.1"/>
    </source>
</evidence>
<organism evidence="2 3">
    <name type="scientific">Actinophytocola oryzae</name>
    <dbReference type="NCBI Taxonomy" id="502181"/>
    <lineage>
        <taxon>Bacteria</taxon>
        <taxon>Bacillati</taxon>
        <taxon>Actinomycetota</taxon>
        <taxon>Actinomycetes</taxon>
        <taxon>Pseudonocardiales</taxon>
        <taxon>Pseudonocardiaceae</taxon>
    </lineage>
</organism>
<feature type="region of interest" description="Disordered" evidence="1">
    <location>
        <begin position="73"/>
        <end position="92"/>
    </location>
</feature>
<dbReference type="RefSeq" id="WP_133902838.1">
    <property type="nucleotide sequence ID" value="NZ_SOCP01000004.1"/>
</dbReference>
<dbReference type="EMBL" id="SOCP01000004">
    <property type="protein sequence ID" value="TDV53814.1"/>
    <property type="molecule type" value="Genomic_DNA"/>
</dbReference>
<reference evidence="2 3" key="1">
    <citation type="submission" date="2019-03" db="EMBL/GenBank/DDBJ databases">
        <title>Genomic Encyclopedia of Archaeal and Bacterial Type Strains, Phase II (KMG-II): from individual species to whole genera.</title>
        <authorList>
            <person name="Goeker M."/>
        </authorList>
    </citation>
    <scope>NUCLEOTIDE SEQUENCE [LARGE SCALE GENOMIC DNA]</scope>
    <source>
        <strain evidence="2 3">DSM 45499</strain>
    </source>
</reference>
<comment type="caution">
    <text evidence="2">The sequence shown here is derived from an EMBL/GenBank/DDBJ whole genome shotgun (WGS) entry which is preliminary data.</text>
</comment>
<sequence length="92" mass="10394">MEWLTKAINKVNSYDGYLLARQDIGRAVSGRKKVADAQAKFDPPKEQGAYEQLATRFDPFALSDSELATMDLDAIGHPPSRRPQRRNHHLQS</sequence>
<evidence type="ECO:0000256" key="1">
    <source>
        <dbReference type="SAM" id="MobiDB-lite"/>
    </source>
</evidence>
<name>A0A4R7VVA5_9PSEU</name>
<proteinExistence type="predicted"/>